<dbReference type="Gene3D" id="3.40.30.10">
    <property type="entry name" value="Glutaredoxin"/>
    <property type="match status" value="1"/>
</dbReference>
<dbReference type="Pfam" id="PF08534">
    <property type="entry name" value="Redoxin"/>
    <property type="match status" value="1"/>
</dbReference>
<sequence length="359" mass="39838">MLRSGHKVLGGIVGVIAAFMLAPTPQAAGQPGVPKAGATLKAGDPAPDLKADKWWNGDPVTQLKKGNVYVVEFWATWCGPCIVMMPHLSELQEKYKDQGVIFIGYTARDPNNTLAKVTSFVEKRGRKLKYRLAYSEDRGTYDAWMKAAGRGGIPCCFVVDRQGKIAYIGHPMYLDVVLPKVVADKWKLDDLAEVERVEQEVDSIFAASRNPEEFLKKLEAFEKNHPEMGGIPYFNAPRILSLLQLKRVEQAQKTAEQILEQALRREDPAALQSLTALLTNSSQANQHKELVALALRSAQGLLKLNGDKDPIALYFVAEAHFASGDVAKAKEWGAKALEAAEQEPQLKRQIQQRISRYDK</sequence>
<dbReference type="GO" id="GO:0030313">
    <property type="term" value="C:cell envelope"/>
    <property type="evidence" value="ECO:0007669"/>
    <property type="project" value="UniProtKB-SubCell"/>
</dbReference>
<evidence type="ECO:0000256" key="1">
    <source>
        <dbReference type="ARBA" id="ARBA00004196"/>
    </source>
</evidence>
<accession>A0A7V9AB30</accession>
<dbReference type="InterPro" id="IPR013766">
    <property type="entry name" value="Thioredoxin_domain"/>
</dbReference>
<dbReference type="InterPro" id="IPR011990">
    <property type="entry name" value="TPR-like_helical_dom_sf"/>
</dbReference>
<dbReference type="SUPFAM" id="SSF48452">
    <property type="entry name" value="TPR-like"/>
    <property type="match status" value="1"/>
</dbReference>
<feature type="signal peptide" evidence="5">
    <location>
        <begin position="1"/>
        <end position="27"/>
    </location>
</feature>
<dbReference type="PANTHER" id="PTHR42852:SF6">
    <property type="entry name" value="THIOL:DISULFIDE INTERCHANGE PROTEIN DSBE"/>
    <property type="match status" value="1"/>
</dbReference>
<evidence type="ECO:0000259" key="6">
    <source>
        <dbReference type="PROSITE" id="PS51352"/>
    </source>
</evidence>
<protein>
    <submittedName>
        <fullName evidence="7">Redoxin family protein</fullName>
    </submittedName>
</protein>
<dbReference type="EMBL" id="JACEFB010000002">
    <property type="protein sequence ID" value="MBA2225352.1"/>
    <property type="molecule type" value="Genomic_DNA"/>
</dbReference>
<evidence type="ECO:0000313" key="8">
    <source>
        <dbReference type="Proteomes" id="UP000542342"/>
    </source>
</evidence>
<dbReference type="PROSITE" id="PS51352">
    <property type="entry name" value="THIOREDOXIN_2"/>
    <property type="match status" value="1"/>
</dbReference>
<dbReference type="InterPro" id="IPR013740">
    <property type="entry name" value="Redoxin"/>
</dbReference>
<dbReference type="GO" id="GO:0006950">
    <property type="term" value="P:response to stress"/>
    <property type="evidence" value="ECO:0007669"/>
    <property type="project" value="UniProtKB-ARBA"/>
</dbReference>
<dbReference type="SUPFAM" id="SSF52833">
    <property type="entry name" value="Thioredoxin-like"/>
    <property type="match status" value="1"/>
</dbReference>
<comment type="subcellular location">
    <subcellularLocation>
        <location evidence="1">Cell envelope</location>
    </subcellularLocation>
</comment>
<comment type="caution">
    <text evidence="7">The sequence shown here is derived from an EMBL/GenBank/DDBJ whole genome shotgun (WGS) entry which is preliminary data.</text>
</comment>
<keyword evidence="4" id="KW-0676">Redox-active center</keyword>
<proteinExistence type="predicted"/>
<evidence type="ECO:0000256" key="4">
    <source>
        <dbReference type="ARBA" id="ARBA00023284"/>
    </source>
</evidence>
<feature type="chain" id="PRO_5030965257" evidence="5">
    <location>
        <begin position="28"/>
        <end position="359"/>
    </location>
</feature>
<feature type="domain" description="Thioredoxin" evidence="6">
    <location>
        <begin position="40"/>
        <end position="202"/>
    </location>
</feature>
<evidence type="ECO:0000256" key="3">
    <source>
        <dbReference type="ARBA" id="ARBA00023157"/>
    </source>
</evidence>
<dbReference type="GO" id="GO:0016491">
    <property type="term" value="F:oxidoreductase activity"/>
    <property type="evidence" value="ECO:0007669"/>
    <property type="project" value="InterPro"/>
</dbReference>
<dbReference type="Proteomes" id="UP000542342">
    <property type="component" value="Unassembled WGS sequence"/>
</dbReference>
<keyword evidence="5" id="KW-0732">Signal</keyword>
<dbReference type="AlphaFoldDB" id="A0A7V9AB30"/>
<reference evidence="7 8" key="1">
    <citation type="submission" date="2020-07" db="EMBL/GenBank/DDBJ databases">
        <title>Thermogemmata thermophila gen. nov., sp. nov., a novel moderate thermophilic planctomycete from a Kamchatka hot spring.</title>
        <authorList>
            <person name="Elcheninov A.G."/>
            <person name="Podosokorskaya O.A."/>
            <person name="Kovaleva O.L."/>
            <person name="Novikov A."/>
            <person name="Bonch-Osmolovskaya E.A."/>
            <person name="Toshchakov S.V."/>
            <person name="Kublanov I.V."/>
        </authorList>
    </citation>
    <scope>NUCLEOTIDE SEQUENCE [LARGE SCALE GENOMIC DNA]</scope>
    <source>
        <strain evidence="7 8">2918</strain>
    </source>
</reference>
<dbReference type="InterPro" id="IPR036249">
    <property type="entry name" value="Thioredoxin-like_sf"/>
</dbReference>
<evidence type="ECO:0000313" key="7">
    <source>
        <dbReference type="EMBL" id="MBA2225352.1"/>
    </source>
</evidence>
<organism evidence="7 8">
    <name type="scientific">Thermogemmata fonticola</name>
    <dbReference type="NCBI Taxonomy" id="2755323"/>
    <lineage>
        <taxon>Bacteria</taxon>
        <taxon>Pseudomonadati</taxon>
        <taxon>Planctomycetota</taxon>
        <taxon>Planctomycetia</taxon>
        <taxon>Gemmatales</taxon>
        <taxon>Gemmataceae</taxon>
        <taxon>Thermogemmata</taxon>
    </lineage>
</organism>
<keyword evidence="2" id="KW-0201">Cytochrome c-type biogenesis</keyword>
<dbReference type="Gene3D" id="1.25.40.10">
    <property type="entry name" value="Tetratricopeptide repeat domain"/>
    <property type="match status" value="1"/>
</dbReference>
<evidence type="ECO:0000256" key="5">
    <source>
        <dbReference type="SAM" id="SignalP"/>
    </source>
</evidence>
<keyword evidence="3" id="KW-1015">Disulfide bond</keyword>
<dbReference type="GO" id="GO:0017004">
    <property type="term" value="P:cytochrome complex assembly"/>
    <property type="evidence" value="ECO:0007669"/>
    <property type="project" value="UniProtKB-KW"/>
</dbReference>
<name>A0A7V9AB30_9BACT</name>
<evidence type="ECO:0000256" key="2">
    <source>
        <dbReference type="ARBA" id="ARBA00022748"/>
    </source>
</evidence>
<gene>
    <name evidence="7" type="ORF">H0921_04150</name>
</gene>
<dbReference type="CDD" id="cd02966">
    <property type="entry name" value="TlpA_like_family"/>
    <property type="match status" value="1"/>
</dbReference>
<dbReference type="RefSeq" id="WP_194536782.1">
    <property type="nucleotide sequence ID" value="NZ_JACEFB010000002.1"/>
</dbReference>
<dbReference type="PANTHER" id="PTHR42852">
    <property type="entry name" value="THIOL:DISULFIDE INTERCHANGE PROTEIN DSBE"/>
    <property type="match status" value="1"/>
</dbReference>
<dbReference type="InterPro" id="IPR050553">
    <property type="entry name" value="Thioredoxin_ResA/DsbE_sf"/>
</dbReference>
<keyword evidence="8" id="KW-1185">Reference proteome</keyword>